<dbReference type="GO" id="GO:0005634">
    <property type="term" value="C:nucleus"/>
    <property type="evidence" value="ECO:0007669"/>
    <property type="project" value="InterPro"/>
</dbReference>
<keyword evidence="1" id="KW-0863">Zinc-finger</keyword>
<dbReference type="AlphaFoldDB" id="A0A1E1WRA7"/>
<keyword evidence="2" id="KW-0862">Zinc</keyword>
<dbReference type="SMART" id="SM00355">
    <property type="entry name" value="ZnF_C2H2"/>
    <property type="match status" value="2"/>
</dbReference>
<evidence type="ECO:0000259" key="4">
    <source>
        <dbReference type="PROSITE" id="PS51915"/>
    </source>
</evidence>
<accession>A0A1E1WRA7</accession>
<dbReference type="InterPro" id="IPR036236">
    <property type="entry name" value="Znf_C2H2_sf"/>
</dbReference>
<feature type="binding site" evidence="2">
    <location>
        <position position="54"/>
    </location>
    <ligand>
        <name>Zn(2+)</name>
        <dbReference type="ChEBI" id="CHEBI:29105"/>
    </ligand>
</feature>
<dbReference type="InterPro" id="IPR012934">
    <property type="entry name" value="Znf_AD"/>
</dbReference>
<sequence>MNDVWSKLCRACLTTKESFTYFLLENVSAETYLFCTSIQIKEEEGLPKALCDGCFELLTRYSKFKSTCIESQNTLLLCTNTVKTEHNHSATQLDEKEVETDEESRCKLENNSQTKYELYVKQEELSDHFVEDGTAELSDESVKNIVLVHKRRKKLKTLKSKDVKCNKKEPVKEQLHSCDICQKKFTYRKRFEAHKLEHNCQRDTNLQCVSCSKTFMTLSGLKRHEESSHLPVRL</sequence>
<feature type="non-terminal residue" evidence="5">
    <location>
        <position position="234"/>
    </location>
</feature>
<feature type="binding site" evidence="2">
    <location>
        <position position="9"/>
    </location>
    <ligand>
        <name>Zn(2+)</name>
        <dbReference type="ChEBI" id="CHEBI:29105"/>
    </ligand>
</feature>
<dbReference type="SUPFAM" id="SSF57667">
    <property type="entry name" value="beta-beta-alpha zinc fingers"/>
    <property type="match status" value="1"/>
</dbReference>
<feature type="binding site" evidence="2">
    <location>
        <position position="51"/>
    </location>
    <ligand>
        <name>Zn(2+)</name>
        <dbReference type="ChEBI" id="CHEBI:29105"/>
    </ligand>
</feature>
<protein>
    <recommendedName>
        <fullName evidence="6">ZAD domain-containing protein</fullName>
    </recommendedName>
</protein>
<dbReference type="Gene3D" id="3.30.160.60">
    <property type="entry name" value="Classic Zinc Finger"/>
    <property type="match status" value="1"/>
</dbReference>
<keyword evidence="2" id="KW-0479">Metal-binding</keyword>
<dbReference type="OrthoDB" id="8113227at2759"/>
<feature type="domain" description="C2H2-type" evidence="3">
    <location>
        <begin position="206"/>
        <end position="234"/>
    </location>
</feature>
<organism evidence="5">
    <name type="scientific">Pectinophora gossypiella</name>
    <name type="common">Cotton pink bollworm</name>
    <name type="synonym">Depressaria gossypiella</name>
    <dbReference type="NCBI Taxonomy" id="13191"/>
    <lineage>
        <taxon>Eukaryota</taxon>
        <taxon>Metazoa</taxon>
        <taxon>Ecdysozoa</taxon>
        <taxon>Arthropoda</taxon>
        <taxon>Hexapoda</taxon>
        <taxon>Insecta</taxon>
        <taxon>Pterygota</taxon>
        <taxon>Neoptera</taxon>
        <taxon>Endopterygota</taxon>
        <taxon>Lepidoptera</taxon>
        <taxon>Glossata</taxon>
        <taxon>Ditrysia</taxon>
        <taxon>Gelechioidea</taxon>
        <taxon>Gelechiidae</taxon>
        <taxon>Apatetrinae</taxon>
        <taxon>Pectinophora</taxon>
    </lineage>
</organism>
<dbReference type="InterPro" id="IPR013087">
    <property type="entry name" value="Znf_C2H2_type"/>
</dbReference>
<feature type="binding site" evidence="2">
    <location>
        <position position="12"/>
    </location>
    <ligand>
        <name>Zn(2+)</name>
        <dbReference type="ChEBI" id="CHEBI:29105"/>
    </ligand>
</feature>
<dbReference type="PROSITE" id="PS50157">
    <property type="entry name" value="ZINC_FINGER_C2H2_2"/>
    <property type="match status" value="2"/>
</dbReference>
<dbReference type="SMART" id="SM00868">
    <property type="entry name" value="zf-AD"/>
    <property type="match status" value="1"/>
</dbReference>
<evidence type="ECO:0000259" key="3">
    <source>
        <dbReference type="PROSITE" id="PS50157"/>
    </source>
</evidence>
<evidence type="ECO:0008006" key="6">
    <source>
        <dbReference type="Google" id="ProtNLM"/>
    </source>
</evidence>
<feature type="domain" description="ZAD" evidence="4">
    <location>
        <begin position="7"/>
        <end position="78"/>
    </location>
</feature>
<dbReference type="Gene3D" id="3.40.1800.20">
    <property type="match status" value="1"/>
</dbReference>
<dbReference type="SUPFAM" id="SSF57716">
    <property type="entry name" value="Glucocorticoid receptor-like (DNA-binding domain)"/>
    <property type="match status" value="1"/>
</dbReference>
<evidence type="ECO:0000313" key="5">
    <source>
        <dbReference type="EMBL" id="JAT89559.1"/>
    </source>
</evidence>
<dbReference type="EMBL" id="GDQN01001495">
    <property type="protein sequence ID" value="JAT89559.1"/>
    <property type="molecule type" value="Transcribed_RNA"/>
</dbReference>
<evidence type="ECO:0000256" key="2">
    <source>
        <dbReference type="PROSITE-ProRule" id="PRU01263"/>
    </source>
</evidence>
<gene>
    <name evidence="5" type="ORF">g.18867</name>
</gene>
<proteinExistence type="predicted"/>
<dbReference type="PROSITE" id="PS51915">
    <property type="entry name" value="ZAD"/>
    <property type="match status" value="1"/>
</dbReference>
<dbReference type="GO" id="GO:0008270">
    <property type="term" value="F:zinc ion binding"/>
    <property type="evidence" value="ECO:0007669"/>
    <property type="project" value="UniProtKB-UniRule"/>
</dbReference>
<dbReference type="PROSITE" id="PS00028">
    <property type="entry name" value="ZINC_FINGER_C2H2_1"/>
    <property type="match status" value="2"/>
</dbReference>
<dbReference type="Pfam" id="PF07776">
    <property type="entry name" value="zf-AD"/>
    <property type="match status" value="1"/>
</dbReference>
<feature type="domain" description="C2H2-type" evidence="3">
    <location>
        <begin position="176"/>
        <end position="203"/>
    </location>
</feature>
<evidence type="ECO:0000256" key="1">
    <source>
        <dbReference type="PROSITE-ProRule" id="PRU00042"/>
    </source>
</evidence>
<reference evidence="5" key="1">
    <citation type="submission" date="2015-09" db="EMBL/GenBank/DDBJ databases">
        <title>De novo assembly of Pectinophora gossypiella (Pink Bollworm) gut transcriptome.</title>
        <authorList>
            <person name="Tassone E.E."/>
        </authorList>
    </citation>
    <scope>NUCLEOTIDE SEQUENCE</scope>
</reference>
<name>A0A1E1WRA7_PECGO</name>